<dbReference type="Proteomes" id="UP000257144">
    <property type="component" value="Unassembled WGS sequence"/>
</dbReference>
<gene>
    <name evidence="1" type="ORF">DRW41_21870</name>
</gene>
<dbReference type="AlphaFoldDB" id="A0A3D8GKW5"/>
<evidence type="ECO:0000313" key="1">
    <source>
        <dbReference type="EMBL" id="RDU34746.1"/>
    </source>
</evidence>
<protein>
    <submittedName>
        <fullName evidence="1">Uncharacterized protein</fullName>
    </submittedName>
</protein>
<reference evidence="1 2" key="1">
    <citation type="submission" date="2018-07" db="EMBL/GenBank/DDBJ databases">
        <title>Bacillus sp. YLB-04 draft genome sequence.</title>
        <authorList>
            <person name="Yu L."/>
            <person name="Tang X."/>
        </authorList>
    </citation>
    <scope>NUCLEOTIDE SEQUENCE [LARGE SCALE GENOMIC DNA]</scope>
    <source>
        <strain evidence="1 2">YLB-04</strain>
    </source>
</reference>
<dbReference type="EMBL" id="QNQT01000019">
    <property type="protein sequence ID" value="RDU34746.1"/>
    <property type="molecule type" value="Genomic_DNA"/>
</dbReference>
<organism evidence="1 2">
    <name type="scientific">Neobacillus piezotolerans</name>
    <dbReference type="NCBI Taxonomy" id="2259171"/>
    <lineage>
        <taxon>Bacteria</taxon>
        <taxon>Bacillati</taxon>
        <taxon>Bacillota</taxon>
        <taxon>Bacilli</taxon>
        <taxon>Bacillales</taxon>
        <taxon>Bacillaceae</taxon>
        <taxon>Neobacillus</taxon>
    </lineage>
</organism>
<comment type="caution">
    <text evidence="1">The sequence shown here is derived from an EMBL/GenBank/DDBJ whole genome shotgun (WGS) entry which is preliminary data.</text>
</comment>
<evidence type="ECO:0000313" key="2">
    <source>
        <dbReference type="Proteomes" id="UP000257144"/>
    </source>
</evidence>
<accession>A0A3D8GKW5</accession>
<sequence>MGRFHVEIKENDFLIQLQRLAPRGHKPVPSGGQARPRKCPHFLRAWANSGMPIQCPAGPVLCWSGLPKALPHFVKEV</sequence>
<keyword evidence="2" id="KW-1185">Reference proteome</keyword>
<name>A0A3D8GKW5_9BACI</name>
<proteinExistence type="predicted"/>